<feature type="transmembrane region" description="Helical" evidence="10">
    <location>
        <begin position="190"/>
        <end position="207"/>
    </location>
</feature>
<evidence type="ECO:0000256" key="2">
    <source>
        <dbReference type="ARBA" id="ARBA00009726"/>
    </source>
</evidence>
<feature type="region of interest" description="Disordered" evidence="9">
    <location>
        <begin position="501"/>
        <end position="525"/>
    </location>
</feature>
<proteinExistence type="inferred from homology"/>
<dbReference type="SUPFAM" id="SSF90123">
    <property type="entry name" value="ABC transporter transmembrane region"/>
    <property type="match status" value="1"/>
</dbReference>
<keyword evidence="5" id="KW-0547">Nucleotide-binding</keyword>
<evidence type="ECO:0000259" key="11">
    <source>
        <dbReference type="PROSITE" id="PS50929"/>
    </source>
</evidence>
<organism evidence="12 13">
    <name type="scientific">Piloderma croceum (strain F 1598)</name>
    <dbReference type="NCBI Taxonomy" id="765440"/>
    <lineage>
        <taxon>Eukaryota</taxon>
        <taxon>Fungi</taxon>
        <taxon>Dikarya</taxon>
        <taxon>Basidiomycota</taxon>
        <taxon>Agaricomycotina</taxon>
        <taxon>Agaricomycetes</taxon>
        <taxon>Agaricomycetidae</taxon>
        <taxon>Atheliales</taxon>
        <taxon>Atheliaceae</taxon>
        <taxon>Piloderma</taxon>
    </lineage>
</organism>
<dbReference type="Gene3D" id="3.40.50.300">
    <property type="entry name" value="P-loop containing nucleotide triphosphate hydrolases"/>
    <property type="match status" value="2"/>
</dbReference>
<evidence type="ECO:0000256" key="1">
    <source>
        <dbReference type="ARBA" id="ARBA00004141"/>
    </source>
</evidence>
<feature type="transmembrane region" description="Helical" evidence="10">
    <location>
        <begin position="213"/>
        <end position="234"/>
    </location>
</feature>
<dbReference type="Gene3D" id="1.20.1560.10">
    <property type="entry name" value="ABC transporter type 1, transmembrane domain"/>
    <property type="match status" value="1"/>
</dbReference>
<dbReference type="GO" id="GO:0016887">
    <property type="term" value="F:ATP hydrolysis activity"/>
    <property type="evidence" value="ECO:0007669"/>
    <property type="project" value="InterPro"/>
</dbReference>
<feature type="transmembrane region" description="Helical" evidence="10">
    <location>
        <begin position="273"/>
        <end position="293"/>
    </location>
</feature>
<protein>
    <recommendedName>
        <fullName evidence="11">ABC transmembrane type-1 domain-containing protein</fullName>
    </recommendedName>
</protein>
<feature type="transmembrane region" description="Helical" evidence="10">
    <location>
        <begin position="403"/>
        <end position="426"/>
    </location>
</feature>
<dbReference type="STRING" id="765440.A0A0C3EXA9"/>
<feature type="transmembrane region" description="Helical" evidence="10">
    <location>
        <begin position="373"/>
        <end position="397"/>
    </location>
</feature>
<keyword evidence="13" id="KW-1185">Reference proteome</keyword>
<dbReference type="SMART" id="SM00382">
    <property type="entry name" value="AAA"/>
    <property type="match status" value="1"/>
</dbReference>
<accession>A0A0C3EXA9</accession>
<sequence length="724" mass="81127">METAHSFVTKHGIDTNDGQSIEVSINNWLFDKKKRGFKAAAIQWPRPPYDWGELGIMIVTSFVSGYRNLTETEKDSAIAGWLVELGVARNDLQWVTLSDNLRITLEGNLDPHKSHFIFRERYDPSLLKALHRTFFIRWWSGGILFLLANTLQTTTPLVNKIMLTWLTDSYVYYCLTDEQKAVGVITKPRGVGYGIGLVFALIVVQVASLLAVYYTMIAMVTGVSVRTALIGAIFRKSFRLSGRARLEHSVGKIMTTISADTAKLDRSAAFAHNLWITPMQIMIAVGLLIVGILSPRGPRSSYIQFMLVKIIFDQRKKDVKITDQRIRITTETSLYFIGPGICLIKYYAWESFYTQRVGELRTREIRTIRKIAIVRSGLIAMVTFTPILASILSFITYALSGHYLNIAIIFSSLQYFNIIHMPLVLFPIVLPSSSDATVALRRISKFLTAEELSEPYTIDYERKTAVEVDGDLTWETAGNPVDAEEKGKLAKCGLFRGANRKKPMLPTTTQTGEPGAATKEEETKADEKPFELKILKFKVPKGAFVAIVGRVGSGKSSLLQALIGEMRRKKGEQGADGNRREMNQLERWAKGISNILGAAYSSAEVVLLNDSLSAVDAYVGKIILQNCLLSEPLTNKARILVTHVLYILDKMDYIYVMEDFAIAEEGTDAARHPVVFSHLMEKYGNLEQEKQMDRSKTAKGDGAEEPDNLDKKADDLMQIEEQVL</sequence>
<evidence type="ECO:0000256" key="6">
    <source>
        <dbReference type="ARBA" id="ARBA00022840"/>
    </source>
</evidence>
<evidence type="ECO:0000313" key="12">
    <source>
        <dbReference type="EMBL" id="KIM72411.1"/>
    </source>
</evidence>
<evidence type="ECO:0000256" key="3">
    <source>
        <dbReference type="ARBA" id="ARBA00022448"/>
    </source>
</evidence>
<feature type="domain" description="ABC transmembrane type-1" evidence="11">
    <location>
        <begin position="141"/>
        <end position="435"/>
    </location>
</feature>
<keyword evidence="6" id="KW-0067">ATP-binding</keyword>
<reference evidence="12 13" key="1">
    <citation type="submission" date="2014-04" db="EMBL/GenBank/DDBJ databases">
        <authorList>
            <consortium name="DOE Joint Genome Institute"/>
            <person name="Kuo A."/>
            <person name="Tarkka M."/>
            <person name="Buscot F."/>
            <person name="Kohler A."/>
            <person name="Nagy L.G."/>
            <person name="Floudas D."/>
            <person name="Copeland A."/>
            <person name="Barry K.W."/>
            <person name="Cichocki N."/>
            <person name="Veneault-Fourrey C."/>
            <person name="LaButti K."/>
            <person name="Lindquist E.A."/>
            <person name="Lipzen A."/>
            <person name="Lundell T."/>
            <person name="Morin E."/>
            <person name="Murat C."/>
            <person name="Sun H."/>
            <person name="Tunlid A."/>
            <person name="Henrissat B."/>
            <person name="Grigoriev I.V."/>
            <person name="Hibbett D.S."/>
            <person name="Martin F."/>
            <person name="Nordberg H.P."/>
            <person name="Cantor M.N."/>
            <person name="Hua S.X."/>
        </authorList>
    </citation>
    <scope>NUCLEOTIDE SEQUENCE [LARGE SCALE GENOMIC DNA]</scope>
    <source>
        <strain evidence="12 13">F 1598</strain>
    </source>
</reference>
<dbReference type="GO" id="GO:0140359">
    <property type="term" value="F:ABC-type transporter activity"/>
    <property type="evidence" value="ECO:0007669"/>
    <property type="project" value="InterPro"/>
</dbReference>
<dbReference type="OrthoDB" id="6500128at2759"/>
<keyword evidence="7 10" id="KW-1133">Transmembrane helix</keyword>
<dbReference type="InParanoid" id="A0A0C3EXA9"/>
<dbReference type="Pfam" id="PF00005">
    <property type="entry name" value="ABC_tran"/>
    <property type="match status" value="1"/>
</dbReference>
<dbReference type="CDD" id="cd18597">
    <property type="entry name" value="ABC_6TM_YOR1_D1_like"/>
    <property type="match status" value="1"/>
</dbReference>
<keyword evidence="8 10" id="KW-0472">Membrane</keyword>
<dbReference type="InterPro" id="IPR036640">
    <property type="entry name" value="ABC1_TM_sf"/>
</dbReference>
<evidence type="ECO:0000256" key="5">
    <source>
        <dbReference type="ARBA" id="ARBA00022741"/>
    </source>
</evidence>
<comment type="subcellular location">
    <subcellularLocation>
        <location evidence="1">Membrane</location>
        <topology evidence="1">Multi-pass membrane protein</topology>
    </subcellularLocation>
</comment>
<dbReference type="PROSITE" id="PS50929">
    <property type="entry name" value="ABC_TM1F"/>
    <property type="match status" value="1"/>
</dbReference>
<dbReference type="InterPro" id="IPR027417">
    <property type="entry name" value="P-loop_NTPase"/>
</dbReference>
<keyword evidence="4 10" id="KW-0812">Transmembrane</keyword>
<evidence type="ECO:0000313" key="13">
    <source>
        <dbReference type="Proteomes" id="UP000054166"/>
    </source>
</evidence>
<keyword evidence="3" id="KW-0813">Transport</keyword>
<dbReference type="GO" id="GO:0005524">
    <property type="term" value="F:ATP binding"/>
    <property type="evidence" value="ECO:0007669"/>
    <property type="project" value="UniProtKB-KW"/>
</dbReference>
<dbReference type="SUPFAM" id="SSF52540">
    <property type="entry name" value="P-loop containing nucleoside triphosphate hydrolases"/>
    <property type="match status" value="1"/>
</dbReference>
<reference evidence="13" key="2">
    <citation type="submission" date="2015-01" db="EMBL/GenBank/DDBJ databases">
        <title>Evolutionary Origins and Diversification of the Mycorrhizal Mutualists.</title>
        <authorList>
            <consortium name="DOE Joint Genome Institute"/>
            <consortium name="Mycorrhizal Genomics Consortium"/>
            <person name="Kohler A."/>
            <person name="Kuo A."/>
            <person name="Nagy L.G."/>
            <person name="Floudas D."/>
            <person name="Copeland A."/>
            <person name="Barry K.W."/>
            <person name="Cichocki N."/>
            <person name="Veneault-Fourrey C."/>
            <person name="LaButti K."/>
            <person name="Lindquist E.A."/>
            <person name="Lipzen A."/>
            <person name="Lundell T."/>
            <person name="Morin E."/>
            <person name="Murat C."/>
            <person name="Riley R."/>
            <person name="Ohm R."/>
            <person name="Sun H."/>
            <person name="Tunlid A."/>
            <person name="Henrissat B."/>
            <person name="Grigoriev I.V."/>
            <person name="Hibbett D.S."/>
            <person name="Martin F."/>
        </authorList>
    </citation>
    <scope>NUCLEOTIDE SEQUENCE [LARGE SCALE GENOMIC DNA]</scope>
    <source>
        <strain evidence="13">F 1598</strain>
    </source>
</reference>
<evidence type="ECO:0000256" key="9">
    <source>
        <dbReference type="SAM" id="MobiDB-lite"/>
    </source>
</evidence>
<evidence type="ECO:0000256" key="7">
    <source>
        <dbReference type="ARBA" id="ARBA00022989"/>
    </source>
</evidence>
<evidence type="ECO:0000256" key="10">
    <source>
        <dbReference type="SAM" id="Phobius"/>
    </source>
</evidence>
<gene>
    <name evidence="12" type="ORF">PILCRDRAFT_16141</name>
</gene>
<dbReference type="InterPro" id="IPR011527">
    <property type="entry name" value="ABC1_TM_dom"/>
</dbReference>
<dbReference type="Pfam" id="PF00664">
    <property type="entry name" value="ABC_membrane"/>
    <property type="match status" value="1"/>
</dbReference>
<dbReference type="PANTHER" id="PTHR24223:SF456">
    <property type="entry name" value="MULTIDRUG RESISTANCE-ASSOCIATED PROTEIN LETHAL(2)03659"/>
    <property type="match status" value="1"/>
</dbReference>
<evidence type="ECO:0000256" key="8">
    <source>
        <dbReference type="ARBA" id="ARBA00023136"/>
    </source>
</evidence>
<dbReference type="HOGENOM" id="CLU_382219_0_0_1"/>
<dbReference type="AlphaFoldDB" id="A0A0C3EXA9"/>
<comment type="similarity">
    <text evidence="2">Belongs to the ABC transporter superfamily. ABCC family. Conjugate transporter (TC 3.A.1.208) subfamily.</text>
</comment>
<dbReference type="InterPro" id="IPR003593">
    <property type="entry name" value="AAA+_ATPase"/>
</dbReference>
<dbReference type="InterPro" id="IPR050173">
    <property type="entry name" value="ABC_transporter_C-like"/>
</dbReference>
<dbReference type="InterPro" id="IPR003439">
    <property type="entry name" value="ABC_transporter-like_ATP-bd"/>
</dbReference>
<evidence type="ECO:0000256" key="4">
    <source>
        <dbReference type="ARBA" id="ARBA00022692"/>
    </source>
</evidence>
<dbReference type="EMBL" id="KN833133">
    <property type="protein sequence ID" value="KIM72411.1"/>
    <property type="molecule type" value="Genomic_DNA"/>
</dbReference>
<dbReference type="PANTHER" id="PTHR24223">
    <property type="entry name" value="ATP-BINDING CASSETTE SUB-FAMILY C"/>
    <property type="match status" value="1"/>
</dbReference>
<name>A0A0C3EXA9_PILCF</name>
<feature type="region of interest" description="Disordered" evidence="9">
    <location>
        <begin position="687"/>
        <end position="715"/>
    </location>
</feature>
<dbReference type="GO" id="GO:0016020">
    <property type="term" value="C:membrane"/>
    <property type="evidence" value="ECO:0007669"/>
    <property type="project" value="UniProtKB-SubCell"/>
</dbReference>
<dbReference type="Proteomes" id="UP000054166">
    <property type="component" value="Unassembled WGS sequence"/>
</dbReference>